<evidence type="ECO:0000256" key="6">
    <source>
        <dbReference type="ARBA" id="ARBA00022741"/>
    </source>
</evidence>
<dbReference type="SUPFAM" id="SSF56059">
    <property type="entry name" value="Glutathione synthetase ATP-binding domain-like"/>
    <property type="match status" value="1"/>
</dbReference>
<evidence type="ECO:0000256" key="4">
    <source>
        <dbReference type="ARBA" id="ARBA00022684"/>
    </source>
</evidence>
<dbReference type="Gene3D" id="3.30.470.20">
    <property type="entry name" value="ATP-grasp fold, B domain"/>
    <property type="match status" value="1"/>
</dbReference>
<dbReference type="GO" id="GO:0004363">
    <property type="term" value="F:glutathione synthase activity"/>
    <property type="evidence" value="ECO:0007669"/>
    <property type="project" value="UniProtKB-UniRule"/>
</dbReference>
<keyword evidence="9" id="KW-0464">Manganese</keyword>
<protein>
    <recommendedName>
        <fullName evidence="10">Glutathione synthetase</fullName>
        <ecNumber evidence="10">6.3.2.3</ecNumber>
    </recommendedName>
    <alternativeName>
        <fullName evidence="10">GSH synthetase</fullName>
        <shortName evidence="10">GSH-S</shortName>
        <shortName evidence="10">GSHase</shortName>
    </alternativeName>
    <alternativeName>
        <fullName evidence="10">Glutathione synthase</fullName>
    </alternativeName>
</protein>
<evidence type="ECO:0000256" key="9">
    <source>
        <dbReference type="ARBA" id="ARBA00023211"/>
    </source>
</evidence>
<dbReference type="InterPro" id="IPR004215">
    <property type="entry name" value="GSHS_N"/>
</dbReference>
<comment type="similarity">
    <text evidence="10">Belongs to the prokaryotic GSH synthase family.</text>
</comment>
<evidence type="ECO:0000256" key="10">
    <source>
        <dbReference type="HAMAP-Rule" id="MF_00162"/>
    </source>
</evidence>
<reference evidence="12 13" key="1">
    <citation type="submission" date="2016-02" db="EMBL/GenBank/DDBJ databases">
        <title>Ulvibacter sp. LPB0005, isolated from Thais luteostoma.</title>
        <authorList>
            <person name="Shin S.-K."/>
            <person name="Yi H."/>
        </authorList>
    </citation>
    <scope>NUCLEOTIDE SEQUENCE [LARGE SCALE GENOMIC DNA]</scope>
    <source>
        <strain evidence="12 13">LPB0005</strain>
    </source>
</reference>
<feature type="domain" description="ATP-grasp" evidence="11">
    <location>
        <begin position="135"/>
        <end position="326"/>
    </location>
</feature>
<dbReference type="PROSITE" id="PS50975">
    <property type="entry name" value="ATP_GRASP"/>
    <property type="match status" value="1"/>
</dbReference>
<dbReference type="Pfam" id="PF02955">
    <property type="entry name" value="GSH-S_ATP"/>
    <property type="match status" value="1"/>
</dbReference>
<dbReference type="PANTHER" id="PTHR21621">
    <property type="entry name" value="RIBOSOMAL PROTEIN S6 MODIFICATION PROTEIN"/>
    <property type="match status" value="1"/>
</dbReference>
<dbReference type="AlphaFoldDB" id="A0A167K930"/>
<comment type="catalytic activity">
    <reaction evidence="10">
        <text>gamma-L-glutamyl-L-cysteine + glycine + ATP = glutathione + ADP + phosphate + H(+)</text>
        <dbReference type="Rhea" id="RHEA:13557"/>
        <dbReference type="ChEBI" id="CHEBI:15378"/>
        <dbReference type="ChEBI" id="CHEBI:30616"/>
        <dbReference type="ChEBI" id="CHEBI:43474"/>
        <dbReference type="ChEBI" id="CHEBI:57305"/>
        <dbReference type="ChEBI" id="CHEBI:57925"/>
        <dbReference type="ChEBI" id="CHEBI:58173"/>
        <dbReference type="ChEBI" id="CHEBI:456216"/>
        <dbReference type="EC" id="6.3.2.3"/>
    </reaction>
</comment>
<evidence type="ECO:0000256" key="7">
    <source>
        <dbReference type="ARBA" id="ARBA00022840"/>
    </source>
</evidence>
<dbReference type="PANTHER" id="PTHR21621:SF4">
    <property type="entry name" value="GLUTATHIONE SYNTHETASE"/>
    <property type="match status" value="1"/>
</dbReference>
<evidence type="ECO:0000313" key="13">
    <source>
        <dbReference type="Proteomes" id="UP000077013"/>
    </source>
</evidence>
<comment type="caution">
    <text evidence="12">The sequence shown here is derived from an EMBL/GenBank/DDBJ whole genome shotgun (WGS) entry which is preliminary data.</text>
</comment>
<dbReference type="RefSeq" id="WP_068588820.1">
    <property type="nucleotide sequence ID" value="NZ_LRXL01000012.1"/>
</dbReference>
<comment type="cofactor">
    <cofactor evidence="2">
        <name>Mg(2+)</name>
        <dbReference type="ChEBI" id="CHEBI:18420"/>
    </cofactor>
</comment>
<evidence type="ECO:0000256" key="2">
    <source>
        <dbReference type="ARBA" id="ARBA00001946"/>
    </source>
</evidence>
<dbReference type="EC" id="6.3.2.3" evidence="10"/>
<keyword evidence="13" id="KW-1185">Reference proteome</keyword>
<accession>A0A167K930</accession>
<comment type="cofactor">
    <cofactor evidence="1">
        <name>Mn(2+)</name>
        <dbReference type="ChEBI" id="CHEBI:29035"/>
    </cofactor>
</comment>
<dbReference type="GO" id="GO:0005524">
    <property type="term" value="F:ATP binding"/>
    <property type="evidence" value="ECO:0007669"/>
    <property type="project" value="UniProtKB-UniRule"/>
</dbReference>
<organism evidence="12 13">
    <name type="scientific">Cochleicola gelatinilyticus</name>
    <dbReference type="NCBI Taxonomy" id="1763537"/>
    <lineage>
        <taxon>Bacteria</taxon>
        <taxon>Pseudomonadati</taxon>
        <taxon>Bacteroidota</taxon>
        <taxon>Flavobacteriia</taxon>
        <taxon>Flavobacteriales</taxon>
        <taxon>Flavobacteriaceae</taxon>
        <taxon>Cochleicola</taxon>
    </lineage>
</organism>
<dbReference type="Proteomes" id="UP000077013">
    <property type="component" value="Unassembled WGS sequence"/>
</dbReference>
<sequence>MKIAFIINDHATESPNYTTPALGFAAYKRDHEVYFIGVGELAYASDGHLSARCKTIKGKNFKTQETFFKAVQKEELTRITSEELDVLFLRNDPSDEIGERDWAQNAAFIFGEIATRDNVIVLNHPSSLAGAVNKMYFQHFPEILRPKTIITRDQKEIKDFFAEQKQKMILKPLQGSGGKNVFMMDKQNEHNLSQTIDAICRDGYVIAQEYLPKAKDGDTRLFLMNGVPLKSKDGKYAMMQRVNASGDIRSNIHAGGMPQKVKMTDQIMELAEIVRPKLVQDGMFLVGIDIVGDKLMEINVFSPGGLNVMGEMYETDFATVVIESIEKKVHYNKTYEDYLFNSRLATL</sequence>
<evidence type="ECO:0000313" key="12">
    <source>
        <dbReference type="EMBL" id="OAB81517.1"/>
    </source>
</evidence>
<proteinExistence type="inferred from homology"/>
<dbReference type="GO" id="GO:0046872">
    <property type="term" value="F:metal ion binding"/>
    <property type="evidence" value="ECO:0007669"/>
    <property type="project" value="UniProtKB-KW"/>
</dbReference>
<dbReference type="OrthoDB" id="9785415at2"/>
<dbReference type="Pfam" id="PF02951">
    <property type="entry name" value="GSH-S_N"/>
    <property type="match status" value="1"/>
</dbReference>
<keyword evidence="7 10" id="KW-0067">ATP-binding</keyword>
<dbReference type="STRING" id="1763537.ULVI_01480"/>
<name>A0A167K930_9FLAO</name>
<dbReference type="SUPFAM" id="SSF52440">
    <property type="entry name" value="PreATP-grasp domain"/>
    <property type="match status" value="1"/>
</dbReference>
<dbReference type="InterPro" id="IPR004218">
    <property type="entry name" value="GSHS_ATP-bd"/>
</dbReference>
<dbReference type="GO" id="GO:0005737">
    <property type="term" value="C:cytoplasm"/>
    <property type="evidence" value="ECO:0007669"/>
    <property type="project" value="TreeGrafter"/>
</dbReference>
<dbReference type="Gene3D" id="3.30.1490.20">
    <property type="entry name" value="ATP-grasp fold, A domain"/>
    <property type="match status" value="1"/>
</dbReference>
<dbReference type="InterPro" id="IPR011761">
    <property type="entry name" value="ATP-grasp"/>
</dbReference>
<dbReference type="NCBIfam" id="NF009110">
    <property type="entry name" value="PRK12458.1"/>
    <property type="match status" value="1"/>
</dbReference>
<dbReference type="EMBL" id="LRXL01000012">
    <property type="protein sequence ID" value="OAB81517.1"/>
    <property type="molecule type" value="Genomic_DNA"/>
</dbReference>
<comment type="pathway">
    <text evidence="10">Sulfur metabolism; glutathione biosynthesis; glutathione from L-cysteine and L-glutamate: step 2/2.</text>
</comment>
<keyword evidence="3 10" id="KW-0436">Ligase</keyword>
<dbReference type="UniPathway" id="UPA00142">
    <property type="reaction ID" value="UER00210"/>
</dbReference>
<dbReference type="InterPro" id="IPR013815">
    <property type="entry name" value="ATP_grasp_subdomain_1"/>
</dbReference>
<keyword evidence="6 10" id="KW-0547">Nucleotide-binding</keyword>
<evidence type="ECO:0000256" key="5">
    <source>
        <dbReference type="ARBA" id="ARBA00022723"/>
    </source>
</evidence>
<keyword evidence="8" id="KW-0460">Magnesium</keyword>
<evidence type="ECO:0000256" key="3">
    <source>
        <dbReference type="ARBA" id="ARBA00022598"/>
    </source>
</evidence>
<evidence type="ECO:0000256" key="8">
    <source>
        <dbReference type="ARBA" id="ARBA00022842"/>
    </source>
</evidence>
<keyword evidence="4 10" id="KW-0317">Glutathione biosynthesis</keyword>
<dbReference type="Gene3D" id="3.40.50.20">
    <property type="match status" value="1"/>
</dbReference>
<dbReference type="InterPro" id="IPR016185">
    <property type="entry name" value="PreATP-grasp_dom_sf"/>
</dbReference>
<dbReference type="HAMAP" id="MF_00162">
    <property type="entry name" value="GSH_S"/>
    <property type="match status" value="1"/>
</dbReference>
<dbReference type="InterPro" id="IPR006284">
    <property type="entry name" value="Glut_synth_pro"/>
</dbReference>
<gene>
    <name evidence="10" type="primary">gshB</name>
    <name evidence="12" type="ORF">ULVI_01480</name>
</gene>
<evidence type="ECO:0000259" key="11">
    <source>
        <dbReference type="PROSITE" id="PS50975"/>
    </source>
</evidence>
<keyword evidence="5" id="KW-0479">Metal-binding</keyword>
<evidence type="ECO:0000256" key="1">
    <source>
        <dbReference type="ARBA" id="ARBA00001936"/>
    </source>
</evidence>